<keyword evidence="5" id="KW-1185">Reference proteome</keyword>
<accession>A0AB34K8D0</accession>
<feature type="transmembrane region" description="Helical" evidence="2">
    <location>
        <begin position="323"/>
        <end position="345"/>
    </location>
</feature>
<gene>
    <name evidence="4" type="ORF">AB1Y20_001495</name>
</gene>
<dbReference type="Proteomes" id="UP001515480">
    <property type="component" value="Unassembled WGS sequence"/>
</dbReference>
<feature type="signal peptide" evidence="3">
    <location>
        <begin position="1"/>
        <end position="22"/>
    </location>
</feature>
<proteinExistence type="predicted"/>
<name>A0AB34K8D0_PRYPA</name>
<dbReference type="EMBL" id="JBGBPQ010000001">
    <property type="protein sequence ID" value="KAL1530595.1"/>
    <property type="molecule type" value="Genomic_DNA"/>
</dbReference>
<organism evidence="4 5">
    <name type="scientific">Prymnesium parvum</name>
    <name type="common">Toxic golden alga</name>
    <dbReference type="NCBI Taxonomy" id="97485"/>
    <lineage>
        <taxon>Eukaryota</taxon>
        <taxon>Haptista</taxon>
        <taxon>Haptophyta</taxon>
        <taxon>Prymnesiophyceae</taxon>
        <taxon>Prymnesiales</taxon>
        <taxon>Prymnesiaceae</taxon>
        <taxon>Prymnesium</taxon>
    </lineage>
</organism>
<evidence type="ECO:0000256" key="2">
    <source>
        <dbReference type="SAM" id="Phobius"/>
    </source>
</evidence>
<feature type="chain" id="PRO_5044199383" description="DOMON domain-containing protein" evidence="3">
    <location>
        <begin position="23"/>
        <end position="372"/>
    </location>
</feature>
<keyword evidence="2" id="KW-1133">Transmembrane helix</keyword>
<evidence type="ECO:0000313" key="4">
    <source>
        <dbReference type="EMBL" id="KAL1530595.1"/>
    </source>
</evidence>
<keyword evidence="2" id="KW-0472">Membrane</keyword>
<evidence type="ECO:0000256" key="3">
    <source>
        <dbReference type="SAM" id="SignalP"/>
    </source>
</evidence>
<keyword evidence="2" id="KW-0812">Transmembrane</keyword>
<sequence>MLRRLWLVLAVLLFLNLLWLSAFRRVPTETPWLEPSLCSVGDAEYNRFVSFIPPSQNGADGRRLLGPQMQPAPGYGCPADIVRSTPQDFVIPLGVGWPAVGANVSLVIYRGDLDSVHAGFSLRDARGTLLLQDAVSVGPSATPREQWEDPSSEDAAPSAYAWQPASRQLLFASSDDRQRPGARRLLKGGLSNMAHVQGVGGAPLLSTSAARPWGGAAVRPTAYGMTARHVVMAGAVVVIMHHHHGYGRYYEDEEGCYAATGCPVRVAEPLSRDVLHSHFTMSPHMAFPLTLTLSSCNVSRAANGYPSLFFAFFSEGVEPSPPLLLRVMPIVLGAAGLIALAALYGTCGAGPRSGRAYVQPVGRQAKQVCELR</sequence>
<protein>
    <recommendedName>
        <fullName evidence="6">DOMON domain-containing protein</fullName>
    </recommendedName>
</protein>
<dbReference type="AlphaFoldDB" id="A0AB34K8D0"/>
<feature type="region of interest" description="Disordered" evidence="1">
    <location>
        <begin position="139"/>
        <end position="158"/>
    </location>
</feature>
<reference evidence="4 5" key="1">
    <citation type="journal article" date="2024" name="Science">
        <title>Giant polyketide synthase enzymes in the biosynthesis of giant marine polyether toxins.</title>
        <authorList>
            <person name="Fallon T.R."/>
            <person name="Shende V.V."/>
            <person name="Wierzbicki I.H."/>
            <person name="Pendleton A.L."/>
            <person name="Watervoot N.F."/>
            <person name="Auber R.P."/>
            <person name="Gonzalez D.J."/>
            <person name="Wisecaver J.H."/>
            <person name="Moore B.S."/>
        </authorList>
    </citation>
    <scope>NUCLEOTIDE SEQUENCE [LARGE SCALE GENOMIC DNA]</scope>
    <source>
        <strain evidence="4 5">12B1</strain>
    </source>
</reference>
<keyword evidence="3" id="KW-0732">Signal</keyword>
<evidence type="ECO:0008006" key="6">
    <source>
        <dbReference type="Google" id="ProtNLM"/>
    </source>
</evidence>
<evidence type="ECO:0000313" key="5">
    <source>
        <dbReference type="Proteomes" id="UP001515480"/>
    </source>
</evidence>
<evidence type="ECO:0000256" key="1">
    <source>
        <dbReference type="SAM" id="MobiDB-lite"/>
    </source>
</evidence>
<comment type="caution">
    <text evidence="4">The sequence shown here is derived from an EMBL/GenBank/DDBJ whole genome shotgun (WGS) entry which is preliminary data.</text>
</comment>